<gene>
    <name evidence="1" type="ORF">AN908_06730</name>
    <name evidence="2" type="ORF">AN908_07240</name>
</gene>
<evidence type="ECO:0000313" key="1">
    <source>
        <dbReference type="EMBL" id="KPG14272.1"/>
    </source>
</evidence>
<sequence length="164" mass="18222">MAGLASVDELQTLMKKTFENEDLGQAELVLEIVSSWVQVIAGKAWPAPADVPFDVKGVVLAASRRDLLAPPDRAVARTMGPLQVQYAPPPDGFFTDAEMAILRRFRPQARNGGLRTISTTRGEYGRPWAGKVRLGKNGQPWTIFEYGDLGWWDETDCWEGDPFE</sequence>
<dbReference type="EMBL" id="LJFO01000003">
    <property type="protein sequence ID" value="KPG14348.1"/>
    <property type="molecule type" value="Genomic_DNA"/>
</dbReference>
<accession>A0A7V8LQT1</accession>
<evidence type="ECO:0000313" key="3">
    <source>
        <dbReference type="Proteomes" id="UP000037843"/>
    </source>
</evidence>
<organism evidence="1 3">
    <name type="scientific">Mycobacteroides immunogenum</name>
    <dbReference type="NCBI Taxonomy" id="83262"/>
    <lineage>
        <taxon>Bacteria</taxon>
        <taxon>Bacillati</taxon>
        <taxon>Actinomycetota</taxon>
        <taxon>Actinomycetes</taxon>
        <taxon>Mycobacteriales</taxon>
        <taxon>Mycobacteriaceae</taxon>
        <taxon>Mycobacteroides</taxon>
    </lineage>
</organism>
<dbReference type="EMBL" id="LJFO01000003">
    <property type="protein sequence ID" value="KPG14272.1"/>
    <property type="molecule type" value="Genomic_DNA"/>
</dbReference>
<proteinExistence type="predicted"/>
<evidence type="ECO:0008006" key="4">
    <source>
        <dbReference type="Google" id="ProtNLM"/>
    </source>
</evidence>
<comment type="caution">
    <text evidence="1">The sequence shown here is derived from an EMBL/GenBank/DDBJ whole genome shotgun (WGS) entry which is preliminary data.</text>
</comment>
<evidence type="ECO:0000313" key="2">
    <source>
        <dbReference type="EMBL" id="KPG14348.1"/>
    </source>
</evidence>
<protein>
    <recommendedName>
        <fullName evidence="4">Head-to-tail adaptor</fullName>
    </recommendedName>
</protein>
<dbReference type="AlphaFoldDB" id="A0A7V8LQT1"/>
<dbReference type="Proteomes" id="UP000037843">
    <property type="component" value="Unassembled WGS sequence"/>
</dbReference>
<name>A0A7V8LQT1_9MYCO</name>
<reference evidence="1 3" key="1">
    <citation type="submission" date="2015-09" db="EMBL/GenBank/DDBJ databases">
        <title>Genome Sequences of Mycobacterium immunogenum Isolates, Recuperated from a Chloraminated Drinking Water Distribution System Simulator Subjected to Episodes of Nitrification.</title>
        <authorList>
            <person name="Gomez-Alvarez V."/>
            <person name="Revetta R.P."/>
        </authorList>
    </citation>
    <scope>NUCLEOTIDE SEQUENCE [LARGE SCALE GENOMIC DNA]</scope>
    <source>
        <strain evidence="1 3">H008</strain>
    </source>
</reference>